<dbReference type="GO" id="GO:0030313">
    <property type="term" value="C:cell envelope"/>
    <property type="evidence" value="ECO:0007669"/>
    <property type="project" value="UniProtKB-SubCell"/>
</dbReference>
<evidence type="ECO:0000313" key="2">
    <source>
        <dbReference type="EMBL" id="CCV64471.1"/>
    </source>
</evidence>
<organism evidence="2 3">
    <name type="scientific">Alteracholeplasma palmae (strain ATCC 49389 / J233)</name>
    <name type="common">Acholeplasma palmae</name>
    <dbReference type="NCBI Taxonomy" id="1318466"/>
    <lineage>
        <taxon>Bacteria</taxon>
        <taxon>Bacillati</taxon>
        <taxon>Mycoplasmatota</taxon>
        <taxon>Mollicutes</taxon>
        <taxon>Acholeplasmatales</taxon>
        <taxon>Acholeplasmataceae</taxon>
        <taxon>Acholeplasma</taxon>
    </lineage>
</organism>
<keyword evidence="3" id="KW-1185">Reference proteome</keyword>
<dbReference type="AlphaFoldDB" id="U4KRV3"/>
<dbReference type="STRING" id="1318466.BN85408940"/>
<evidence type="ECO:0000256" key="1">
    <source>
        <dbReference type="ARBA" id="ARBA00004196"/>
    </source>
</evidence>
<dbReference type="Proteomes" id="UP000032740">
    <property type="component" value="Chromosome"/>
</dbReference>
<name>U4KRV3_ALTPJ</name>
<sequence length="182" mass="21071">MKKISLLILTLIGSILLVGCQNNDKKEQEVSSLTIKLMQDETTEIKEVTIDKGQHIRYFVPTKEGFVFIGWYTNLEFTDRVDIAEPFLENSVLYAKWQEEPTTNQTRTLTFVIKNMEDDTETVETVETPINKKASAYNPNKEGYSFKGWYLKSDFSSDSQIKLQNTVFGKDTTLYGRWELKK</sequence>
<dbReference type="InterPro" id="IPR042229">
    <property type="entry name" value="Listeria/Bacterioides_rpt_sf"/>
</dbReference>
<dbReference type="Gene3D" id="2.60.40.4270">
    <property type="entry name" value="Listeria-Bacteroides repeat domain"/>
    <property type="match status" value="2"/>
</dbReference>
<dbReference type="Pfam" id="PF09479">
    <property type="entry name" value="Flg_new"/>
    <property type="match status" value="2"/>
</dbReference>
<dbReference type="HOGENOM" id="CLU_1479013_0_0_14"/>
<reference evidence="2 3" key="1">
    <citation type="journal article" date="2013" name="J. Mol. Microbiol. Biotechnol.">
        <title>Analysis of the Complete Genomes of Acholeplasma brassicae , A. palmae and A. laidlawii and Their Comparison to the Obligate Parasites from ' Candidatus Phytoplasma'.</title>
        <authorList>
            <person name="Kube M."/>
            <person name="Siewert C."/>
            <person name="Migdoll A.M."/>
            <person name="Duduk B."/>
            <person name="Holz S."/>
            <person name="Rabus R."/>
            <person name="Seemuller E."/>
            <person name="Mitrovic J."/>
            <person name="Muller I."/>
            <person name="Buttner C."/>
            <person name="Reinhardt R."/>
        </authorList>
    </citation>
    <scope>NUCLEOTIDE SEQUENCE [LARGE SCALE GENOMIC DNA]</scope>
    <source>
        <strain evidence="2 3">J233</strain>
    </source>
</reference>
<accession>U4KRV3</accession>
<evidence type="ECO:0000313" key="3">
    <source>
        <dbReference type="Proteomes" id="UP000032740"/>
    </source>
</evidence>
<dbReference type="InterPro" id="IPR013378">
    <property type="entry name" value="InlB-like_B-rpt"/>
</dbReference>
<proteinExistence type="predicted"/>
<comment type="subcellular location">
    <subcellularLocation>
        <location evidence="1">Cell envelope</location>
    </subcellularLocation>
</comment>
<dbReference type="RefSeq" id="WP_026659930.1">
    <property type="nucleotide sequence ID" value="NC_022538.1"/>
</dbReference>
<dbReference type="EMBL" id="FO681347">
    <property type="protein sequence ID" value="CCV64471.1"/>
    <property type="molecule type" value="Genomic_DNA"/>
</dbReference>
<dbReference type="NCBIfam" id="TIGR02543">
    <property type="entry name" value="List_Bact_rpt"/>
    <property type="match status" value="2"/>
</dbReference>
<dbReference type="OrthoDB" id="384575at2"/>
<dbReference type="KEGG" id="apal:BN85408940"/>
<protein>
    <submittedName>
        <fullName evidence="2">Uncharacterized protein</fullName>
    </submittedName>
</protein>
<dbReference type="PROSITE" id="PS51257">
    <property type="entry name" value="PROKAR_LIPOPROTEIN"/>
    <property type="match status" value="1"/>
</dbReference>
<gene>
    <name evidence="2" type="ORF">BN85408940</name>
</gene>